<dbReference type="PRINTS" id="PR00507">
    <property type="entry name" value="N12N6MTFRASE"/>
</dbReference>
<proteinExistence type="predicted"/>
<evidence type="ECO:0000259" key="8">
    <source>
        <dbReference type="Pfam" id="PF07669"/>
    </source>
</evidence>
<dbReference type="GO" id="GO:0009007">
    <property type="term" value="F:site-specific DNA-methyltransferase (adenine-specific) activity"/>
    <property type="evidence" value="ECO:0007669"/>
    <property type="project" value="UniProtKB-EC"/>
</dbReference>
<keyword evidence="3 10" id="KW-0808">Transferase</keyword>
<comment type="caution">
    <text evidence="10">The sequence shown here is derived from an EMBL/GenBank/DDBJ whole genome shotgun (WGS) entry which is preliminary data.</text>
</comment>
<dbReference type="OrthoDB" id="9814572at2"/>
<protein>
    <recommendedName>
        <fullName evidence="1">site-specific DNA-methyltransferase (adenine-specific)</fullName>
        <ecNumber evidence="1">2.1.1.72</ecNumber>
    </recommendedName>
</protein>
<dbReference type="InterPro" id="IPR029063">
    <property type="entry name" value="SAM-dependent_MTases_sf"/>
</dbReference>
<gene>
    <name evidence="10" type="primary">paeR7IM</name>
    <name evidence="10" type="ORF">EUAN_15950</name>
</gene>
<evidence type="ECO:0000259" key="9">
    <source>
        <dbReference type="Pfam" id="PF12950"/>
    </source>
</evidence>
<dbReference type="REBASE" id="181453">
    <property type="entry name" value="M.Ean1989ORF15950P"/>
</dbReference>
<evidence type="ECO:0000256" key="2">
    <source>
        <dbReference type="ARBA" id="ARBA00022603"/>
    </source>
</evidence>
<feature type="domain" description="TaqI-like C-terminal specificity" evidence="9">
    <location>
        <begin position="433"/>
        <end position="579"/>
    </location>
</feature>
<dbReference type="EC" id="2.1.1.72" evidence="1"/>
<accession>A0A1S1V7L6</accession>
<keyword evidence="11" id="KW-1185">Reference proteome</keyword>
<keyword evidence="5" id="KW-0680">Restriction system</keyword>
<evidence type="ECO:0000256" key="6">
    <source>
        <dbReference type="ARBA" id="ARBA00023125"/>
    </source>
</evidence>
<keyword evidence="4" id="KW-0949">S-adenosyl-L-methionine</keyword>
<keyword evidence="2 10" id="KW-0489">Methyltransferase</keyword>
<feature type="domain" description="Type II methyltransferase M.TaqI-like" evidence="8">
    <location>
        <begin position="176"/>
        <end position="314"/>
    </location>
</feature>
<dbReference type="GO" id="GO:0003677">
    <property type="term" value="F:DNA binding"/>
    <property type="evidence" value="ECO:0007669"/>
    <property type="project" value="UniProtKB-KW"/>
</dbReference>
<reference evidence="10 11" key="1">
    <citation type="submission" date="2016-09" db="EMBL/GenBank/DDBJ databases">
        <title>Genome sequence of Eubacterium angustum.</title>
        <authorList>
            <person name="Poehlein A."/>
            <person name="Daniel R."/>
        </authorList>
    </citation>
    <scope>NUCLEOTIDE SEQUENCE [LARGE SCALE GENOMIC DNA]</scope>
    <source>
        <strain evidence="10 11">DSM 1989</strain>
    </source>
</reference>
<dbReference type="PANTHER" id="PTHR33841">
    <property type="entry name" value="DNA METHYLTRANSFERASE YEEA-RELATED"/>
    <property type="match status" value="1"/>
</dbReference>
<dbReference type="InterPro" id="IPR050953">
    <property type="entry name" value="N4_N6_ade-DNA_methylase"/>
</dbReference>
<dbReference type="Proteomes" id="UP000180254">
    <property type="component" value="Unassembled WGS sequence"/>
</dbReference>
<dbReference type="Pfam" id="PF12950">
    <property type="entry name" value="TaqI_C"/>
    <property type="match status" value="1"/>
</dbReference>
<dbReference type="AlphaFoldDB" id="A0A1S1V7L6"/>
<evidence type="ECO:0000256" key="4">
    <source>
        <dbReference type="ARBA" id="ARBA00022691"/>
    </source>
</evidence>
<evidence type="ECO:0000256" key="7">
    <source>
        <dbReference type="ARBA" id="ARBA00047942"/>
    </source>
</evidence>
<dbReference type="EMBL" id="MKIE01000005">
    <property type="protein sequence ID" value="OHW62147.1"/>
    <property type="molecule type" value="Genomic_DNA"/>
</dbReference>
<evidence type="ECO:0000256" key="5">
    <source>
        <dbReference type="ARBA" id="ARBA00022747"/>
    </source>
</evidence>
<evidence type="ECO:0000256" key="3">
    <source>
        <dbReference type="ARBA" id="ARBA00022679"/>
    </source>
</evidence>
<dbReference type="Pfam" id="PF07669">
    <property type="entry name" value="Eco57I"/>
    <property type="match status" value="1"/>
</dbReference>
<evidence type="ECO:0000313" key="10">
    <source>
        <dbReference type="EMBL" id="OHW62147.1"/>
    </source>
</evidence>
<dbReference type="GO" id="GO:0032259">
    <property type="term" value="P:methylation"/>
    <property type="evidence" value="ECO:0007669"/>
    <property type="project" value="UniProtKB-KW"/>
</dbReference>
<dbReference type="InterPro" id="IPR011639">
    <property type="entry name" value="MethylTrfase_TaqI-like_dom"/>
</dbReference>
<dbReference type="InterPro" id="IPR025931">
    <property type="entry name" value="TaqI_C"/>
</dbReference>
<keyword evidence="6" id="KW-0238">DNA-binding</keyword>
<dbReference type="SUPFAM" id="SSF53335">
    <property type="entry name" value="S-adenosyl-L-methionine-dependent methyltransferases"/>
    <property type="match status" value="1"/>
</dbReference>
<organism evidence="10 11">
    <name type="scientific">Andreesenia angusta</name>
    <dbReference type="NCBI Taxonomy" id="39480"/>
    <lineage>
        <taxon>Bacteria</taxon>
        <taxon>Bacillati</taxon>
        <taxon>Bacillota</taxon>
        <taxon>Tissierellia</taxon>
        <taxon>Tissierellales</taxon>
        <taxon>Gottschalkiaceae</taxon>
        <taxon>Andreesenia</taxon>
    </lineage>
</organism>
<dbReference type="RefSeq" id="WP_071063415.1">
    <property type="nucleotide sequence ID" value="NZ_MKIE01000005.1"/>
</dbReference>
<dbReference type="Gene3D" id="3.40.50.150">
    <property type="entry name" value="Vaccinia Virus protein VP39"/>
    <property type="match status" value="1"/>
</dbReference>
<dbReference type="PROSITE" id="PS00092">
    <property type="entry name" value="N6_MTASE"/>
    <property type="match status" value="1"/>
</dbReference>
<evidence type="ECO:0000313" key="11">
    <source>
        <dbReference type="Proteomes" id="UP000180254"/>
    </source>
</evidence>
<sequence>MERELKKILKGKLEYYRDIDIGLARYILIEILEQYISQTGTELGYIKRIIEETAGVKEKLRESGEQSLEEGLRDCLRSFVSRNIESFDGTTLGNLYEAINNTEMKKKFGQVYTPEKVVDYMVEEAEIDSMIESKPEVKILDPSCGAGIFLVKLYRKLKEISESSDRFSEREILEDMIWGVDIDFFSVYVSKVSLWMESKLSSELNVHLKDILTENLQTSFDLIIGNPPYIGAKKLDGKYKAELRKIYSEVYEDKSDISYCFFKRGYELLNESGRLEIITSRYFLEALYADKLRSYISRAYGIESILDFYGENIFKGIAISPLIIKLKKNSATFSLRYLRPNRSWSKRVMLDMNGFESIEVNMENLSQERWLMRSEKELDLFRKIDGSGEYLLKDIASSSQGIITGLDRAFVIQDIENVPENEIHVLKPWAKNSDIKRYGTIETDKYLIYTDCIEDIDMFSYLKSRIEKYRDKLQQRRECKLGIRNWYDIQWGRECTNFQGERILFPYKSHERSYTMTSEELYHSADIYSIKLKEEFRESIPTEYLLGFLNSKLFEYYFRTVAKKLNRDIYEYYPNKIMSLKIKIPDKNTVESVVLLVRDVLRRSEEEKSRIESELDCIFAKIYDLEPDERNLVLG</sequence>
<evidence type="ECO:0000256" key="1">
    <source>
        <dbReference type="ARBA" id="ARBA00011900"/>
    </source>
</evidence>
<comment type="catalytic activity">
    <reaction evidence="7">
        <text>a 2'-deoxyadenosine in DNA + S-adenosyl-L-methionine = an N(6)-methyl-2'-deoxyadenosine in DNA + S-adenosyl-L-homocysteine + H(+)</text>
        <dbReference type="Rhea" id="RHEA:15197"/>
        <dbReference type="Rhea" id="RHEA-COMP:12418"/>
        <dbReference type="Rhea" id="RHEA-COMP:12419"/>
        <dbReference type="ChEBI" id="CHEBI:15378"/>
        <dbReference type="ChEBI" id="CHEBI:57856"/>
        <dbReference type="ChEBI" id="CHEBI:59789"/>
        <dbReference type="ChEBI" id="CHEBI:90615"/>
        <dbReference type="ChEBI" id="CHEBI:90616"/>
        <dbReference type="EC" id="2.1.1.72"/>
    </reaction>
</comment>
<dbReference type="PANTHER" id="PTHR33841:SF6">
    <property type="entry name" value="TYPE II METHYLTRANSFERASE M.HINDII"/>
    <property type="match status" value="1"/>
</dbReference>
<name>A0A1S1V7L6_9FIRM</name>
<dbReference type="InterPro" id="IPR002052">
    <property type="entry name" value="DNA_methylase_N6_adenine_CS"/>
</dbReference>
<dbReference type="STRING" id="39480.EUAN_15950"/>
<dbReference type="GO" id="GO:0009307">
    <property type="term" value="P:DNA restriction-modification system"/>
    <property type="evidence" value="ECO:0007669"/>
    <property type="project" value="UniProtKB-KW"/>
</dbReference>